<reference evidence="1" key="1">
    <citation type="submission" date="2019-04" db="EMBL/GenBank/DDBJ databases">
        <title>Microbes associate with the intestines of laboratory mice.</title>
        <authorList>
            <person name="Navarre W."/>
            <person name="Wong E."/>
            <person name="Huang K.C."/>
            <person name="Tropini C."/>
            <person name="Ng K."/>
            <person name="Yu B."/>
        </authorList>
    </citation>
    <scope>NUCLEOTIDE SEQUENCE</scope>
    <source>
        <strain evidence="1">NM86_A22</strain>
    </source>
</reference>
<organism evidence="1 2">
    <name type="scientific">Muribaculum caecicola</name>
    <dbReference type="NCBI Taxonomy" id="3038144"/>
    <lineage>
        <taxon>Bacteria</taxon>
        <taxon>Pseudomonadati</taxon>
        <taxon>Bacteroidota</taxon>
        <taxon>Bacteroidia</taxon>
        <taxon>Bacteroidales</taxon>
        <taxon>Muribaculaceae</taxon>
        <taxon>Muribaculum</taxon>
    </lineage>
</organism>
<evidence type="ECO:0000313" key="2">
    <source>
        <dbReference type="Proteomes" id="UP000305401"/>
    </source>
</evidence>
<keyword evidence="2" id="KW-1185">Reference proteome</keyword>
<gene>
    <name evidence="1" type="ORF">E5990_04850</name>
</gene>
<evidence type="ECO:0000313" key="1">
    <source>
        <dbReference type="EMBL" id="THG52719.1"/>
    </source>
</evidence>
<comment type="caution">
    <text evidence="1">The sequence shown here is derived from an EMBL/GenBank/DDBJ whole genome shotgun (WGS) entry which is preliminary data.</text>
</comment>
<protein>
    <submittedName>
        <fullName evidence="1">T9SS type A sorting domain-containing protein</fullName>
    </submittedName>
</protein>
<dbReference type="EMBL" id="SSTG01000041">
    <property type="protein sequence ID" value="THG52719.1"/>
    <property type="molecule type" value="Genomic_DNA"/>
</dbReference>
<sequence length="102" mass="11129">MKRIFLTIALAFMVSAVCPVQGASQQVESVGILSVENMLVVKPVSGGIHISVNDAETHQFYIYSITGQMVKSVSVSDNAIVDLPQGCYIVKCKQWSKKIVVR</sequence>
<accession>A0AC61S660</accession>
<proteinExistence type="predicted"/>
<dbReference type="Proteomes" id="UP000305401">
    <property type="component" value="Unassembled WGS sequence"/>
</dbReference>
<name>A0AC61S660_9BACT</name>